<dbReference type="NCBIfam" id="NF041078">
    <property type="entry name" value="cGAS"/>
    <property type="match status" value="1"/>
</dbReference>
<dbReference type="GO" id="GO:0046872">
    <property type="term" value="F:metal ion binding"/>
    <property type="evidence" value="ECO:0007669"/>
    <property type="project" value="UniProtKB-KW"/>
</dbReference>
<evidence type="ECO:0000256" key="3">
    <source>
        <dbReference type="ARBA" id="ARBA00022723"/>
    </source>
</evidence>
<dbReference type="GO" id="GO:0005524">
    <property type="term" value="F:ATP binding"/>
    <property type="evidence" value="ECO:0007669"/>
    <property type="project" value="UniProtKB-KW"/>
</dbReference>
<evidence type="ECO:0000259" key="12">
    <source>
        <dbReference type="Pfam" id="PF21654"/>
    </source>
</evidence>
<feature type="domain" description="Cyclic GMP-AMP synthase DncV-like nucleotidyltransferase" evidence="12">
    <location>
        <begin position="63"/>
        <end position="155"/>
    </location>
</feature>
<evidence type="ECO:0000256" key="5">
    <source>
        <dbReference type="ARBA" id="ARBA00022840"/>
    </source>
</evidence>
<keyword evidence="2" id="KW-0548">Nucleotidyltransferase</keyword>
<evidence type="ECO:0000256" key="8">
    <source>
        <dbReference type="ARBA" id="ARBA00023118"/>
    </source>
</evidence>
<name>A0A1G8EKR9_9RHOO</name>
<dbReference type="GO" id="GO:0051607">
    <property type="term" value="P:defense response to virus"/>
    <property type="evidence" value="ECO:0007669"/>
    <property type="project" value="UniProtKB-KW"/>
</dbReference>
<dbReference type="GO" id="GO:0009117">
    <property type="term" value="P:nucleotide metabolic process"/>
    <property type="evidence" value="ECO:0007669"/>
    <property type="project" value="UniProtKB-KW"/>
</dbReference>
<evidence type="ECO:0000256" key="10">
    <source>
        <dbReference type="ARBA" id="ARBA00044145"/>
    </source>
</evidence>
<keyword evidence="5" id="KW-0067">ATP-binding</keyword>
<dbReference type="GO" id="GO:0140701">
    <property type="term" value="F:3',3'-cyclic GMP-AMP synthase activity"/>
    <property type="evidence" value="ECO:0007669"/>
    <property type="project" value="InterPro"/>
</dbReference>
<keyword evidence="7" id="KW-0546">Nucleotide metabolism</keyword>
<evidence type="ECO:0000256" key="2">
    <source>
        <dbReference type="ARBA" id="ARBA00022695"/>
    </source>
</evidence>
<evidence type="ECO:0000256" key="7">
    <source>
        <dbReference type="ARBA" id="ARBA00023080"/>
    </source>
</evidence>
<sequence>MLNLTALFHTTDLNEPNLLDSLDLRPSDRIYLAQAKTDVRNCLRDGIPKMLQAAGFAEKAPTPRFFTQGSWAYKTLNAPAQHPQQADVDDGCYLPLSFVKQTKRPSAATAIFFKAAEACLADLCLEKGWTLITDKPSTCVRIEVTETAHIDVPLYAIPDDEFLTLAKAAMAAYHTLDSAEAVRLAERDSWSKLPSDVVLLAHREEGWWESDPRPVKDWFEDQVLARGEQLRRVIRYLKAFRDWQWPSGGPASILIMAAAVPLFERRHGRDDLALLDVLVGLPAALRAGVINPVNDKESLTERLGKDKVEEAARELQRFEGVLRASLHASSESQVCIWMQQEFGQRFPNRPHRIKVVSVAATVAAAPAVAGASELVGRSKAG</sequence>
<dbReference type="OrthoDB" id="6402963at2"/>
<keyword evidence="6" id="KW-0460">Magnesium</keyword>
<dbReference type="InterPro" id="IPR048445">
    <property type="entry name" value="DncV-like_NTFase"/>
</dbReference>
<evidence type="ECO:0000313" key="15">
    <source>
        <dbReference type="Proteomes" id="UP000198607"/>
    </source>
</evidence>
<keyword evidence="15" id="KW-1185">Reference proteome</keyword>
<dbReference type="InterPro" id="IPR048446">
    <property type="entry name" value="DncV_C"/>
</dbReference>
<proteinExistence type="predicted"/>
<evidence type="ECO:0000256" key="6">
    <source>
        <dbReference type="ARBA" id="ARBA00022842"/>
    </source>
</evidence>
<keyword evidence="8" id="KW-0051">Antiviral defense</keyword>
<gene>
    <name evidence="14" type="ORF">SAMN05660652_02113</name>
</gene>
<dbReference type="Pfam" id="PF21654">
    <property type="entry name" value="DncV-like_NTFase"/>
    <property type="match status" value="1"/>
</dbReference>
<keyword evidence="1" id="KW-0808">Transferase</keyword>
<comment type="catalytic activity">
    <reaction evidence="11">
        <text>GTP + ATP = 3',3'-cGAMP + 2 diphosphate</text>
        <dbReference type="Rhea" id="RHEA:35647"/>
        <dbReference type="ChEBI" id="CHEBI:30616"/>
        <dbReference type="ChEBI" id="CHEBI:33019"/>
        <dbReference type="ChEBI" id="CHEBI:37565"/>
        <dbReference type="ChEBI" id="CHEBI:71501"/>
    </reaction>
    <physiologicalReaction direction="left-to-right" evidence="11">
        <dbReference type="Rhea" id="RHEA:35648"/>
    </physiologicalReaction>
</comment>
<evidence type="ECO:0000256" key="11">
    <source>
        <dbReference type="ARBA" id="ARBA00048304"/>
    </source>
</evidence>
<dbReference type="AlphaFoldDB" id="A0A1G8EKR9"/>
<dbReference type="RefSeq" id="WP_091937383.1">
    <property type="nucleotide sequence ID" value="NZ_FNCY01000008.1"/>
</dbReference>
<dbReference type="Pfam" id="PF21713">
    <property type="entry name" value="DncV_C"/>
    <property type="match status" value="1"/>
</dbReference>
<feature type="domain" description="Cyclic GMP-AMP synthase C-terminal" evidence="13">
    <location>
        <begin position="227"/>
        <end position="349"/>
    </location>
</feature>
<organism evidence="14 15">
    <name type="scientific">Propionivibrio dicarboxylicus</name>
    <dbReference type="NCBI Taxonomy" id="83767"/>
    <lineage>
        <taxon>Bacteria</taxon>
        <taxon>Pseudomonadati</taxon>
        <taxon>Pseudomonadota</taxon>
        <taxon>Betaproteobacteria</taxon>
        <taxon>Rhodocyclales</taxon>
        <taxon>Rhodocyclaceae</taxon>
        <taxon>Propionivibrio</taxon>
    </lineage>
</organism>
<evidence type="ECO:0000256" key="4">
    <source>
        <dbReference type="ARBA" id="ARBA00022741"/>
    </source>
</evidence>
<dbReference type="EMBL" id="FNCY01000008">
    <property type="protein sequence ID" value="SDH70441.1"/>
    <property type="molecule type" value="Genomic_DNA"/>
</dbReference>
<dbReference type="STRING" id="83767.SAMN05660652_02113"/>
<evidence type="ECO:0000313" key="14">
    <source>
        <dbReference type="EMBL" id="SDH70441.1"/>
    </source>
</evidence>
<accession>A0A1G8EKR9</accession>
<reference evidence="14 15" key="1">
    <citation type="submission" date="2016-10" db="EMBL/GenBank/DDBJ databases">
        <authorList>
            <person name="de Groot N.N."/>
        </authorList>
    </citation>
    <scope>NUCLEOTIDE SEQUENCE [LARGE SCALE GENOMIC DNA]</scope>
    <source>
        <strain evidence="14 15">DSM 5885</strain>
    </source>
</reference>
<keyword evidence="3" id="KW-0479">Metal-binding</keyword>
<keyword evidence="9" id="KW-0342">GTP-binding</keyword>
<evidence type="ECO:0000259" key="13">
    <source>
        <dbReference type="Pfam" id="PF21713"/>
    </source>
</evidence>
<evidence type="ECO:0000256" key="9">
    <source>
        <dbReference type="ARBA" id="ARBA00023134"/>
    </source>
</evidence>
<dbReference type="InterPro" id="IPR047805">
    <property type="entry name" value="GAMP_synthase"/>
</dbReference>
<evidence type="ECO:0000256" key="1">
    <source>
        <dbReference type="ARBA" id="ARBA00022679"/>
    </source>
</evidence>
<keyword evidence="4" id="KW-0547">Nucleotide-binding</keyword>
<dbReference type="Proteomes" id="UP000198607">
    <property type="component" value="Unassembled WGS sequence"/>
</dbReference>
<protein>
    <recommendedName>
        <fullName evidence="10">Cyclic GMP-AMP synthase</fullName>
    </recommendedName>
</protein>
<dbReference type="GO" id="GO:0005525">
    <property type="term" value="F:GTP binding"/>
    <property type="evidence" value="ECO:0007669"/>
    <property type="project" value="UniProtKB-KW"/>
</dbReference>